<reference evidence="2 3" key="1">
    <citation type="submission" date="2019-03" db="EMBL/GenBank/DDBJ databases">
        <authorList>
            <person name="Kox A.R. M."/>
        </authorList>
    </citation>
    <scope>NUCLEOTIDE SEQUENCE [LARGE SCALE GENOMIC DNA]</scope>
    <source>
        <strain evidence="2">MTUNDRAET4 annotated genome</strain>
    </source>
</reference>
<feature type="compositionally biased region" description="Basic and acidic residues" evidence="1">
    <location>
        <begin position="35"/>
        <end position="58"/>
    </location>
</feature>
<proteinExistence type="predicted"/>
<evidence type="ECO:0000313" key="2">
    <source>
        <dbReference type="EMBL" id="VFU08928.1"/>
    </source>
</evidence>
<dbReference type="AlphaFoldDB" id="A0A4U8Z0X1"/>
<evidence type="ECO:0000313" key="3">
    <source>
        <dbReference type="Proteomes" id="UP000294360"/>
    </source>
</evidence>
<feature type="region of interest" description="Disordered" evidence="1">
    <location>
        <begin position="1"/>
        <end position="58"/>
    </location>
</feature>
<dbReference type="Proteomes" id="UP000294360">
    <property type="component" value="Chromosome"/>
</dbReference>
<organism evidence="2 3">
    <name type="scientific">Methylocella tundrae</name>
    <dbReference type="NCBI Taxonomy" id="227605"/>
    <lineage>
        <taxon>Bacteria</taxon>
        <taxon>Pseudomonadati</taxon>
        <taxon>Pseudomonadota</taxon>
        <taxon>Alphaproteobacteria</taxon>
        <taxon>Hyphomicrobiales</taxon>
        <taxon>Beijerinckiaceae</taxon>
        <taxon>Methylocella</taxon>
    </lineage>
</organism>
<gene>
    <name evidence="2" type="ORF">MTUNDRAET4_2035</name>
</gene>
<protein>
    <submittedName>
        <fullName evidence="2">Uncharacterized protein</fullName>
    </submittedName>
</protein>
<sequence length="58" mass="6654">MRHETLFGLDRGMQQDPSGELAMEPPDFYELSAGHADKLAPGRRRAEDEEQADHQRLF</sequence>
<evidence type="ECO:0000256" key="1">
    <source>
        <dbReference type="SAM" id="MobiDB-lite"/>
    </source>
</evidence>
<dbReference type="KEGG" id="mtun:MTUNDRAET4_2035"/>
<name>A0A4U8Z0X1_METTU</name>
<accession>A0A4U8Z0X1</accession>
<dbReference type="EMBL" id="LR536450">
    <property type="protein sequence ID" value="VFU08928.1"/>
    <property type="molecule type" value="Genomic_DNA"/>
</dbReference>